<comment type="caution">
    <text evidence="2">The sequence shown here is derived from an EMBL/GenBank/DDBJ whole genome shotgun (WGS) entry which is preliminary data.</text>
</comment>
<dbReference type="RefSeq" id="XP_017998035.1">
    <property type="nucleotide sequence ID" value="XM_018140297.1"/>
</dbReference>
<reference evidence="2 3" key="1">
    <citation type="submission" date="2015-06" db="EMBL/GenBank/DDBJ databases">
        <title>Draft genome of the ant-associated black yeast Phialophora attae CBS 131958.</title>
        <authorList>
            <person name="Moreno L.F."/>
            <person name="Stielow B.J."/>
            <person name="de Hoog S."/>
            <person name="Vicente V.A."/>
            <person name="Weiss V.A."/>
            <person name="de Vries M."/>
            <person name="Cruz L.M."/>
            <person name="Souza E.M."/>
        </authorList>
    </citation>
    <scope>NUCLEOTIDE SEQUENCE [LARGE SCALE GENOMIC DNA]</scope>
    <source>
        <strain evidence="2 3">CBS 131958</strain>
    </source>
</reference>
<dbReference type="OrthoDB" id="10581980at2759"/>
<accession>A0A0N1HLU2</accession>
<sequence length="148" mass="15565">MSPSVPSAGLTDKQIAIIRATLCSLSEFKPDWAYVLKEYGLAKGGHGPRDFRAAFQGFGLDFKNGKVIDTLKNSQDEDEAPAATPSKKTTGKANGKAVSKANGAGNKRKKTTADAGQNKKVKVEEEPELEDIKEEVDGDAAAAIAASA</sequence>
<keyword evidence="3" id="KW-1185">Reference proteome</keyword>
<feature type="compositionally biased region" description="Acidic residues" evidence="1">
    <location>
        <begin position="125"/>
        <end position="138"/>
    </location>
</feature>
<dbReference type="GeneID" id="28732167"/>
<feature type="region of interest" description="Disordered" evidence="1">
    <location>
        <begin position="72"/>
        <end position="148"/>
    </location>
</feature>
<name>A0A0N1HLU2_9EURO</name>
<organism evidence="2 3">
    <name type="scientific">Cyphellophora attinorum</name>
    <dbReference type="NCBI Taxonomy" id="1664694"/>
    <lineage>
        <taxon>Eukaryota</taxon>
        <taxon>Fungi</taxon>
        <taxon>Dikarya</taxon>
        <taxon>Ascomycota</taxon>
        <taxon>Pezizomycotina</taxon>
        <taxon>Eurotiomycetes</taxon>
        <taxon>Chaetothyriomycetidae</taxon>
        <taxon>Chaetothyriales</taxon>
        <taxon>Cyphellophoraceae</taxon>
        <taxon>Cyphellophora</taxon>
    </lineage>
</organism>
<proteinExistence type="predicted"/>
<dbReference type="AlphaFoldDB" id="A0A0N1HLU2"/>
<protein>
    <submittedName>
        <fullName evidence="2">Uncharacterized protein</fullName>
    </submittedName>
</protein>
<dbReference type="Proteomes" id="UP000038010">
    <property type="component" value="Unassembled WGS sequence"/>
</dbReference>
<dbReference type="VEuPathDB" id="FungiDB:AB675_1144"/>
<gene>
    <name evidence="2" type="ORF">AB675_1144</name>
</gene>
<evidence type="ECO:0000313" key="3">
    <source>
        <dbReference type="Proteomes" id="UP000038010"/>
    </source>
</evidence>
<dbReference type="EMBL" id="LFJN01000020">
    <property type="protein sequence ID" value="KPI38072.1"/>
    <property type="molecule type" value="Genomic_DNA"/>
</dbReference>
<evidence type="ECO:0000256" key="1">
    <source>
        <dbReference type="SAM" id="MobiDB-lite"/>
    </source>
</evidence>
<evidence type="ECO:0000313" key="2">
    <source>
        <dbReference type="EMBL" id="KPI38072.1"/>
    </source>
</evidence>